<protein>
    <recommendedName>
        <fullName evidence="1">F-box associated beta-propeller type 3 domain-containing protein</fullName>
    </recommendedName>
</protein>
<dbReference type="OMA" id="KMAIMSR"/>
<dbReference type="EMBL" id="KI517537">
    <property type="protein sequence ID" value="ESQ38665.1"/>
    <property type="molecule type" value="Genomic_DNA"/>
</dbReference>
<dbReference type="NCBIfam" id="TIGR01640">
    <property type="entry name" value="F_box_assoc_1"/>
    <property type="match status" value="1"/>
</dbReference>
<reference evidence="2 3" key="1">
    <citation type="journal article" date="2013" name="Front. Plant Sci.">
        <title>The Reference Genome of the Halophytic Plant Eutrema salsugineum.</title>
        <authorList>
            <person name="Yang R."/>
            <person name="Jarvis D.E."/>
            <person name="Chen H."/>
            <person name="Beilstein M.A."/>
            <person name="Grimwood J."/>
            <person name="Jenkins J."/>
            <person name="Shu S."/>
            <person name="Prochnik S."/>
            <person name="Xin M."/>
            <person name="Ma C."/>
            <person name="Schmutz J."/>
            <person name="Wing R.A."/>
            <person name="Mitchell-Olds T."/>
            <person name="Schumaker K.S."/>
            <person name="Wang X."/>
        </authorList>
    </citation>
    <scope>NUCLEOTIDE SEQUENCE [LARGE SCALE GENOMIC DNA]</scope>
</reference>
<dbReference type="PANTHER" id="PTHR31111:SF111">
    <property type="entry name" value="F-BOX DOMAIN-CONTAINING PROTEIN"/>
    <property type="match status" value="1"/>
</dbReference>
<dbReference type="AlphaFoldDB" id="V4KL85"/>
<organism evidence="2 3">
    <name type="scientific">Eutrema salsugineum</name>
    <name type="common">Saltwater cress</name>
    <name type="synonym">Sisymbrium salsugineum</name>
    <dbReference type="NCBI Taxonomy" id="72664"/>
    <lineage>
        <taxon>Eukaryota</taxon>
        <taxon>Viridiplantae</taxon>
        <taxon>Streptophyta</taxon>
        <taxon>Embryophyta</taxon>
        <taxon>Tracheophyta</taxon>
        <taxon>Spermatophyta</taxon>
        <taxon>Magnoliopsida</taxon>
        <taxon>eudicotyledons</taxon>
        <taxon>Gunneridae</taxon>
        <taxon>Pentapetalae</taxon>
        <taxon>rosids</taxon>
        <taxon>malvids</taxon>
        <taxon>Brassicales</taxon>
        <taxon>Brassicaceae</taxon>
        <taxon>Eutremeae</taxon>
        <taxon>Eutrema</taxon>
    </lineage>
</organism>
<dbReference type="OrthoDB" id="1108318at2759"/>
<evidence type="ECO:0000313" key="3">
    <source>
        <dbReference type="Proteomes" id="UP000030689"/>
    </source>
</evidence>
<evidence type="ECO:0000259" key="1">
    <source>
        <dbReference type="Pfam" id="PF08268"/>
    </source>
</evidence>
<sequence>MGCVRPENSLGPIFPVHFLRKPDLRRADLSLYRRKPGVRFSPPKMSSTQSRFIVSLSNGLTNEPEEKLTFFFSFAHEGEESSSLVPNFEMAIPVGSAFDPEFLASHHGFLNVYTDRGLMVCNPSTEQVIKLPRYTLQFVGYDPIGGQHKALSLRPKDGNPSTGHVLHKVLTFEGCQGWRDIEGTLVPYMSLSVGVCINGFIYYGAFASTDFKNPVMVCFDVRSEKFSFIQAPPPVMFWRKDSIFIEYNGKLASIVRIPRSRFRSFDLGILEDDEKHEWSKQTCVFPSSAWDSVRSNKTCFSGTNKAGEIIMVPDVLSPEVQPFYIFYYNVRTNNVRRVRLLGFGDNEEFRRSYGFVDKLECYVRLAPQHVDSIAFLKNHAT</sequence>
<proteinExistence type="predicted"/>
<dbReference type="Gramene" id="ESQ38665">
    <property type="protein sequence ID" value="ESQ38665"/>
    <property type="gene ID" value="EUTSA_v10029478mg"/>
</dbReference>
<accession>V4KL85</accession>
<gene>
    <name evidence="2" type="ORF">EUTSA_v10029478mg</name>
</gene>
<dbReference type="InterPro" id="IPR013187">
    <property type="entry name" value="F-box-assoc_dom_typ3"/>
</dbReference>
<feature type="domain" description="F-box associated beta-propeller type 3" evidence="1">
    <location>
        <begin position="68"/>
        <end position="357"/>
    </location>
</feature>
<name>V4KL85_EUTSA</name>
<keyword evidence="3" id="KW-1185">Reference proteome</keyword>
<dbReference type="PANTHER" id="PTHR31111">
    <property type="entry name" value="BNAA05G37150D PROTEIN-RELATED"/>
    <property type="match status" value="1"/>
</dbReference>
<dbReference type="Pfam" id="PF08268">
    <property type="entry name" value="FBA_3"/>
    <property type="match status" value="1"/>
</dbReference>
<dbReference type="InterPro" id="IPR017451">
    <property type="entry name" value="F-box-assoc_interact_dom"/>
</dbReference>
<dbReference type="KEGG" id="eus:EUTSA_v10029478mg"/>
<evidence type="ECO:0000313" key="2">
    <source>
        <dbReference type="EMBL" id="ESQ38665.1"/>
    </source>
</evidence>
<dbReference type="Proteomes" id="UP000030689">
    <property type="component" value="Unassembled WGS sequence"/>
</dbReference>